<dbReference type="SMART" id="SM00849">
    <property type="entry name" value="Lactamase_B"/>
    <property type="match status" value="1"/>
</dbReference>
<dbReference type="SUPFAM" id="SSF56281">
    <property type="entry name" value="Metallo-hydrolase/oxidoreductase"/>
    <property type="match status" value="1"/>
</dbReference>
<dbReference type="InterPro" id="IPR050855">
    <property type="entry name" value="NDM-1-like"/>
</dbReference>
<name>A0A381QW11_9ZZZZ</name>
<protein>
    <recommendedName>
        <fullName evidence="1">Metallo-beta-lactamase domain-containing protein</fullName>
    </recommendedName>
</protein>
<dbReference type="EMBL" id="UINC01001558">
    <property type="protein sequence ID" value="SUZ83601.1"/>
    <property type="molecule type" value="Genomic_DNA"/>
</dbReference>
<dbReference type="InterPro" id="IPR036866">
    <property type="entry name" value="RibonucZ/Hydroxyglut_hydro"/>
</dbReference>
<feature type="domain" description="Metallo-beta-lactamase" evidence="1">
    <location>
        <begin position="58"/>
        <end position="234"/>
    </location>
</feature>
<reference evidence="2" key="1">
    <citation type="submission" date="2018-05" db="EMBL/GenBank/DDBJ databases">
        <authorList>
            <person name="Lanie J.A."/>
            <person name="Ng W.-L."/>
            <person name="Kazmierczak K.M."/>
            <person name="Andrzejewski T.M."/>
            <person name="Davidsen T.M."/>
            <person name="Wayne K.J."/>
            <person name="Tettelin H."/>
            <person name="Glass J.I."/>
            <person name="Rusch D."/>
            <person name="Podicherti R."/>
            <person name="Tsui H.-C.T."/>
            <person name="Winkler M.E."/>
        </authorList>
    </citation>
    <scope>NUCLEOTIDE SEQUENCE</scope>
</reference>
<dbReference type="AlphaFoldDB" id="A0A381QW11"/>
<dbReference type="Pfam" id="PF00753">
    <property type="entry name" value="Lactamase_B"/>
    <property type="match status" value="1"/>
</dbReference>
<sequence>MRMKNIISLLMITVLIGCGTSPELTKVAESEAPLFGKMKLWEIEKISNNLYAFRYTFYRNIILIGDDGIILTDPLTPEAASILNEEIKKISKKPIKYVAYSHSHWDHVSGGQVFKDQGAEFIAHEQCLNNWLDNPSPEVVKPDKVFKDDFKIDVGNASLEMYFYGPSHDNCRVVFLTQPDRFIFIADDANPPDGMNMIYGAGLADTYIFNLIPFFKSSELLARKKRAKGVIGSHMSFSKEPMNLVGGTIGSTRVIKEQRLFYQLVIDAVQMALDKGVSPELIPDYLIEQGILKEKIIGFDEQKMRVLYRRITNYLLTGE</sequence>
<organism evidence="2">
    <name type="scientific">marine metagenome</name>
    <dbReference type="NCBI Taxonomy" id="408172"/>
    <lineage>
        <taxon>unclassified sequences</taxon>
        <taxon>metagenomes</taxon>
        <taxon>ecological metagenomes</taxon>
    </lineage>
</organism>
<evidence type="ECO:0000259" key="1">
    <source>
        <dbReference type="SMART" id="SM00849"/>
    </source>
</evidence>
<dbReference type="Gene3D" id="3.60.15.10">
    <property type="entry name" value="Ribonuclease Z/Hydroxyacylglutathione hydrolase-like"/>
    <property type="match status" value="1"/>
</dbReference>
<accession>A0A381QW11</accession>
<dbReference type="InterPro" id="IPR001279">
    <property type="entry name" value="Metallo-B-lactamas"/>
</dbReference>
<dbReference type="PROSITE" id="PS51257">
    <property type="entry name" value="PROKAR_LIPOPROTEIN"/>
    <property type="match status" value="1"/>
</dbReference>
<proteinExistence type="predicted"/>
<dbReference type="PANTHER" id="PTHR42951:SF22">
    <property type="entry name" value="METALLO BETA-LACTAMASE SUPERFAMILY LIPOPROTEIN"/>
    <property type="match status" value="1"/>
</dbReference>
<gene>
    <name evidence="2" type="ORF">METZ01_LOCUS36455</name>
</gene>
<evidence type="ECO:0000313" key="2">
    <source>
        <dbReference type="EMBL" id="SUZ83601.1"/>
    </source>
</evidence>
<dbReference type="PANTHER" id="PTHR42951">
    <property type="entry name" value="METALLO-BETA-LACTAMASE DOMAIN-CONTAINING"/>
    <property type="match status" value="1"/>
</dbReference>